<evidence type="ECO:0000259" key="1">
    <source>
        <dbReference type="Pfam" id="PF12708"/>
    </source>
</evidence>
<dbReference type="InterPro" id="IPR011050">
    <property type="entry name" value="Pectin_lyase_fold/virulence"/>
</dbReference>
<dbReference type="Gene3D" id="2.160.20.10">
    <property type="entry name" value="Single-stranded right-handed beta-helix, Pectin lyase-like"/>
    <property type="match status" value="1"/>
</dbReference>
<comment type="caution">
    <text evidence="2">The sequence shown here is derived from an EMBL/GenBank/DDBJ whole genome shotgun (WGS) entry which is preliminary data.</text>
</comment>
<dbReference type="SUPFAM" id="SSF89550">
    <property type="entry name" value="PHP domain-like"/>
    <property type="match status" value="1"/>
</dbReference>
<dbReference type="Gene3D" id="3.20.20.140">
    <property type="entry name" value="Metal-dependent hydrolases"/>
    <property type="match status" value="1"/>
</dbReference>
<dbReference type="RefSeq" id="XP_045956522.1">
    <property type="nucleotide sequence ID" value="XM_046109247.1"/>
</dbReference>
<dbReference type="GeneID" id="70138138"/>
<dbReference type="OrthoDB" id="4652505at2759"/>
<proteinExistence type="predicted"/>
<evidence type="ECO:0000313" key="2">
    <source>
        <dbReference type="EMBL" id="KAH6652244.1"/>
    </source>
</evidence>
<name>A0A9P8ZV39_9PEZI</name>
<feature type="domain" description="Rhamnogalacturonase A/B/Epimerase-like pectate lyase" evidence="1">
    <location>
        <begin position="26"/>
        <end position="51"/>
    </location>
</feature>
<reference evidence="2" key="1">
    <citation type="journal article" date="2021" name="Nat. Commun.">
        <title>Genetic determinants of endophytism in the Arabidopsis root mycobiome.</title>
        <authorList>
            <person name="Mesny F."/>
            <person name="Miyauchi S."/>
            <person name="Thiergart T."/>
            <person name="Pickel B."/>
            <person name="Atanasova L."/>
            <person name="Karlsson M."/>
            <person name="Huettel B."/>
            <person name="Barry K.W."/>
            <person name="Haridas S."/>
            <person name="Chen C."/>
            <person name="Bauer D."/>
            <person name="Andreopoulos W."/>
            <person name="Pangilinan J."/>
            <person name="LaButti K."/>
            <person name="Riley R."/>
            <person name="Lipzen A."/>
            <person name="Clum A."/>
            <person name="Drula E."/>
            <person name="Henrissat B."/>
            <person name="Kohler A."/>
            <person name="Grigoriev I.V."/>
            <person name="Martin F.M."/>
            <person name="Hacquard S."/>
        </authorList>
    </citation>
    <scope>NUCLEOTIDE SEQUENCE</scope>
    <source>
        <strain evidence="2">MPI-SDFR-AT-0073</strain>
    </source>
</reference>
<dbReference type="Proteomes" id="UP000758603">
    <property type="component" value="Unassembled WGS sequence"/>
</dbReference>
<protein>
    <recommendedName>
        <fullName evidence="1">Rhamnogalacturonase A/B/Epimerase-like pectate lyase domain-containing protein</fullName>
    </recommendedName>
</protein>
<dbReference type="EMBL" id="JAGPXC010000006">
    <property type="protein sequence ID" value="KAH6652244.1"/>
    <property type="molecule type" value="Genomic_DNA"/>
</dbReference>
<sequence length="877" mass="96063">MKARNGAYDPMLEIRQPPQPDQVVRRNVKDNGVVGDGVTDDTDAINHAILSDQNPFNQIDTRDMKTLSDNQLAALAGQYFAPVGLYQYTKSLPFLGTLQCNRKVLAAGEWTEIIVEYTVGASGLADGAWIKGTFKFYSDWALFQTSDPRRDNYVSAEYVPGELHPAQTPATIQDLAVRFDQKGHERPFQKAVIIDVVDGYMNPGDKIIIRMGDRRWGARGTRVQTFVEKDFLMRWYIDPVGTSRFAPIKPDIAFNILPGCISKVKVITPRLVKPQITFPIHLHTEDSWGNATTDLEGLKARIVLAKEGAEPAWEQTLSLPDEGWTVASSNISLPLDGDYNLLASIVDGHGSVLTEISEPITADSVLPVPRTFFADLHVHSDDTVGTNSTTYNFSYAQQVAGLDIVGYTANDFNITKQRWDATLDIIKNTNSEGKFILFPGTEWCGNSAAGGDHNVVFLDDPDITPPEFPFDKHGNVARSFEWNEDGPAELTPGAWPLDEVYATYAHSPEKHLLIPHVGGRRCNLAWHHPQLERLLEIGSAWGLFEWLLRDANKRGWKLGVSANSDEHRGRCGGGVPGTAVFGTKGGLTGVLSDRLERAGVAKALRSRRTFATTGERLVGLVRTEDGKLQGDDVAVKVANGVSLNYGFYGASGFESVEAWDATGKIFHRDLQLEATQTTSGPTHRKLRVKWGGARLFDRYREAVWQGSIIVSGTLIEHVQPFGGVVDNPEEVVRLASKTQVIFDTHTSGDFDGVDIYFTADSAAPSSVSVTGHLGGYVKVGNALDGNPHISQPTFSLLATTEEIGQVGGKKIDIRGGAELFVSVESLVDVHLPNRVQGDFRIAPESHAAGDSQAVYFVGREYNGGKVITSPIFITYEN</sequence>
<accession>A0A9P8ZV39</accession>
<dbReference type="Pfam" id="PF12708">
    <property type="entry name" value="Pect-lyase_RHGA_epim"/>
    <property type="match status" value="1"/>
</dbReference>
<dbReference type="SUPFAM" id="SSF51126">
    <property type="entry name" value="Pectin lyase-like"/>
    <property type="match status" value="1"/>
</dbReference>
<dbReference type="AlphaFoldDB" id="A0A9P8ZV39"/>
<dbReference type="InterPro" id="IPR012334">
    <property type="entry name" value="Pectin_lyas_fold"/>
</dbReference>
<evidence type="ECO:0000313" key="3">
    <source>
        <dbReference type="Proteomes" id="UP000758603"/>
    </source>
</evidence>
<dbReference type="InterPro" id="IPR024535">
    <property type="entry name" value="RHGA/B-epi-like_pectate_lyase"/>
</dbReference>
<keyword evidence="3" id="KW-1185">Reference proteome</keyword>
<organism evidence="2 3">
    <name type="scientific">Truncatella angustata</name>
    <dbReference type="NCBI Taxonomy" id="152316"/>
    <lineage>
        <taxon>Eukaryota</taxon>
        <taxon>Fungi</taxon>
        <taxon>Dikarya</taxon>
        <taxon>Ascomycota</taxon>
        <taxon>Pezizomycotina</taxon>
        <taxon>Sordariomycetes</taxon>
        <taxon>Xylariomycetidae</taxon>
        <taxon>Amphisphaeriales</taxon>
        <taxon>Sporocadaceae</taxon>
        <taxon>Truncatella</taxon>
    </lineage>
</organism>
<gene>
    <name evidence="2" type="ORF">BKA67DRAFT_693421</name>
</gene>
<dbReference type="InterPro" id="IPR016195">
    <property type="entry name" value="Pol/histidinol_Pase-like"/>
</dbReference>